<comment type="caution">
    <text evidence="2">The sequence shown here is derived from an EMBL/GenBank/DDBJ whole genome shotgun (WGS) entry which is preliminary data.</text>
</comment>
<organism evidence="2 3">
    <name type="scientific">Lithospermum erythrorhizon</name>
    <name type="common">Purple gromwell</name>
    <name type="synonym">Lithospermum officinale var. erythrorhizon</name>
    <dbReference type="NCBI Taxonomy" id="34254"/>
    <lineage>
        <taxon>Eukaryota</taxon>
        <taxon>Viridiplantae</taxon>
        <taxon>Streptophyta</taxon>
        <taxon>Embryophyta</taxon>
        <taxon>Tracheophyta</taxon>
        <taxon>Spermatophyta</taxon>
        <taxon>Magnoliopsida</taxon>
        <taxon>eudicotyledons</taxon>
        <taxon>Gunneridae</taxon>
        <taxon>Pentapetalae</taxon>
        <taxon>asterids</taxon>
        <taxon>lamiids</taxon>
        <taxon>Boraginales</taxon>
        <taxon>Boraginaceae</taxon>
        <taxon>Boraginoideae</taxon>
        <taxon>Lithospermeae</taxon>
        <taxon>Lithospermum</taxon>
    </lineage>
</organism>
<evidence type="ECO:0000313" key="3">
    <source>
        <dbReference type="Proteomes" id="UP001454036"/>
    </source>
</evidence>
<feature type="compositionally biased region" description="Basic and acidic residues" evidence="1">
    <location>
        <begin position="1"/>
        <end position="23"/>
    </location>
</feature>
<accession>A0AAV3P1Q1</accession>
<feature type="region of interest" description="Disordered" evidence="1">
    <location>
        <begin position="122"/>
        <end position="153"/>
    </location>
</feature>
<keyword evidence="3" id="KW-1185">Reference proteome</keyword>
<feature type="compositionally biased region" description="Basic and acidic residues" evidence="1">
    <location>
        <begin position="122"/>
        <end position="136"/>
    </location>
</feature>
<proteinExistence type="predicted"/>
<name>A0AAV3P1Q1_LITER</name>
<dbReference type="EMBL" id="BAABME010000581">
    <property type="protein sequence ID" value="GAA0143952.1"/>
    <property type="molecule type" value="Genomic_DNA"/>
</dbReference>
<evidence type="ECO:0000256" key="1">
    <source>
        <dbReference type="SAM" id="MobiDB-lite"/>
    </source>
</evidence>
<sequence length="191" mass="21597">MKKAEKSGEEPAEKGGNLREKLKNVGKKGGYTTPVIPFWRLQHHHHQQQLKVANCVKDENSISIIQERPFYIPSASARKLGATIWELDQYHLPLMHHQGPPRLRRLNHRDNRPYLHQHSLVYDDNRRGGDGIHQHDLSPSSPDMPGSGGSLRRQVAASLMHHHRALERGNRAIQPASPASYGSSLEVCFLP</sequence>
<dbReference type="AlphaFoldDB" id="A0AAV3P1Q1"/>
<reference evidence="2 3" key="1">
    <citation type="submission" date="2024-01" db="EMBL/GenBank/DDBJ databases">
        <title>The complete chloroplast genome sequence of Lithospermum erythrorhizon: insights into the phylogenetic relationship among Boraginaceae species and the maternal lineages of purple gromwells.</title>
        <authorList>
            <person name="Okada T."/>
            <person name="Watanabe K."/>
        </authorList>
    </citation>
    <scope>NUCLEOTIDE SEQUENCE [LARGE SCALE GENOMIC DNA]</scope>
</reference>
<dbReference type="Proteomes" id="UP001454036">
    <property type="component" value="Unassembled WGS sequence"/>
</dbReference>
<protein>
    <submittedName>
        <fullName evidence="2">Uncharacterized protein</fullName>
    </submittedName>
</protein>
<evidence type="ECO:0000313" key="2">
    <source>
        <dbReference type="EMBL" id="GAA0143952.1"/>
    </source>
</evidence>
<gene>
    <name evidence="2" type="ORF">LIER_04517</name>
</gene>
<feature type="region of interest" description="Disordered" evidence="1">
    <location>
        <begin position="1"/>
        <end position="28"/>
    </location>
</feature>